<dbReference type="Proteomes" id="UP000185934">
    <property type="component" value="Chromosome"/>
</dbReference>
<evidence type="ECO:0000256" key="3">
    <source>
        <dbReference type="ARBA" id="ARBA00022840"/>
    </source>
</evidence>
<dbReference type="InterPro" id="IPR027417">
    <property type="entry name" value="P-loop_NTPase"/>
</dbReference>
<name>A0A1P8F4W9_9CHLR</name>
<feature type="domain" description="ABC transporter" evidence="4">
    <location>
        <begin position="12"/>
        <end position="243"/>
    </location>
</feature>
<dbReference type="PROSITE" id="PS50893">
    <property type="entry name" value="ABC_TRANSPORTER_2"/>
    <property type="match status" value="1"/>
</dbReference>
<dbReference type="RefSeq" id="WP_076003332.1">
    <property type="nucleotide sequence ID" value="NZ_CP018258.1"/>
</dbReference>
<sequence length="266" mass="28300">MVSVKDASAVDISAHDLAIGYDGNTVVEGINFELTEGRAIALIGTNGSGKSTLLKTIVGLLPPIGGQIQVFGGAPGSKPKRIAYLGQFHASGFVLPLRAIDVVRMGRFPGKGLMGRMTGEDNDIVRGAMTAMGVEKLADSPLRSMSGGQQQRVYLAQVLAHRADLLVLDEPTSGLDVGGRERYLQAIKDELCRGASVVVATHDVQDEASLCHQVMLLAHRVVALGPPDEVLTPQTLLETFGIVIGGDQKRFTVLECVHPHDGHRHD</sequence>
<dbReference type="InterPro" id="IPR050153">
    <property type="entry name" value="Metal_Ion_Import_ABC"/>
</dbReference>
<keyword evidence="1" id="KW-0813">Transport</keyword>
<protein>
    <submittedName>
        <fullName evidence="5">Manganese/zinc/iron transport system ATP-binding protein</fullName>
    </submittedName>
</protein>
<dbReference type="EMBL" id="CP018258">
    <property type="protein sequence ID" value="APV43526.1"/>
    <property type="molecule type" value="Genomic_DNA"/>
</dbReference>
<dbReference type="InterPro" id="IPR003439">
    <property type="entry name" value="ABC_transporter-like_ATP-bd"/>
</dbReference>
<evidence type="ECO:0000256" key="2">
    <source>
        <dbReference type="ARBA" id="ARBA00022741"/>
    </source>
</evidence>
<dbReference type="SMART" id="SM00382">
    <property type="entry name" value="AAA"/>
    <property type="match status" value="1"/>
</dbReference>
<dbReference type="PANTHER" id="PTHR42734">
    <property type="entry name" value="METAL TRANSPORT SYSTEM ATP-BINDING PROTEIN TM_0124-RELATED"/>
    <property type="match status" value="1"/>
</dbReference>
<keyword evidence="6" id="KW-1185">Reference proteome</keyword>
<reference evidence="6" key="1">
    <citation type="submission" date="2016-11" db="EMBL/GenBank/DDBJ databases">
        <title>Dehalogenimonas formicexedens sp. nov., a chlorinated alkane respiring bacterium isolated from contaminated groundwater.</title>
        <authorList>
            <person name="Key T.A."/>
            <person name="Bowman K.S."/>
            <person name="Lee I."/>
            <person name="Chun J."/>
            <person name="Albuquerque L."/>
            <person name="da Costa M.S."/>
            <person name="Rainey F.A."/>
            <person name="Moe W.M."/>
        </authorList>
    </citation>
    <scope>NUCLEOTIDE SEQUENCE [LARGE SCALE GENOMIC DNA]</scope>
    <source>
        <strain evidence="6">NSZ-14</strain>
    </source>
</reference>
<dbReference type="SUPFAM" id="SSF52540">
    <property type="entry name" value="P-loop containing nucleoside triphosphate hydrolases"/>
    <property type="match status" value="1"/>
</dbReference>
<evidence type="ECO:0000313" key="6">
    <source>
        <dbReference type="Proteomes" id="UP000185934"/>
    </source>
</evidence>
<dbReference type="GO" id="GO:0005524">
    <property type="term" value="F:ATP binding"/>
    <property type="evidence" value="ECO:0007669"/>
    <property type="project" value="UniProtKB-KW"/>
</dbReference>
<dbReference type="AlphaFoldDB" id="A0A1P8F4W9"/>
<dbReference type="InterPro" id="IPR003593">
    <property type="entry name" value="AAA+_ATPase"/>
</dbReference>
<evidence type="ECO:0000259" key="4">
    <source>
        <dbReference type="PROSITE" id="PS50893"/>
    </source>
</evidence>
<evidence type="ECO:0000313" key="5">
    <source>
        <dbReference type="EMBL" id="APV43526.1"/>
    </source>
</evidence>
<dbReference type="Pfam" id="PF00005">
    <property type="entry name" value="ABC_tran"/>
    <property type="match status" value="1"/>
</dbReference>
<proteinExistence type="predicted"/>
<evidence type="ECO:0000256" key="1">
    <source>
        <dbReference type="ARBA" id="ARBA00022448"/>
    </source>
</evidence>
<dbReference type="Gene3D" id="3.40.50.300">
    <property type="entry name" value="P-loop containing nucleotide triphosphate hydrolases"/>
    <property type="match status" value="1"/>
</dbReference>
<dbReference type="KEGG" id="dfo:Dform_00163"/>
<keyword evidence="3 5" id="KW-0067">ATP-binding</keyword>
<gene>
    <name evidence="5" type="ORF">Dform_00163</name>
</gene>
<dbReference type="GO" id="GO:0016887">
    <property type="term" value="F:ATP hydrolysis activity"/>
    <property type="evidence" value="ECO:0007669"/>
    <property type="project" value="InterPro"/>
</dbReference>
<organism evidence="5 6">
    <name type="scientific">Dehalogenimonas formicexedens</name>
    <dbReference type="NCBI Taxonomy" id="1839801"/>
    <lineage>
        <taxon>Bacteria</taxon>
        <taxon>Bacillati</taxon>
        <taxon>Chloroflexota</taxon>
        <taxon>Dehalococcoidia</taxon>
        <taxon>Dehalococcoidales</taxon>
        <taxon>Dehalococcoidaceae</taxon>
        <taxon>Dehalogenimonas</taxon>
    </lineage>
</organism>
<keyword evidence="2" id="KW-0547">Nucleotide-binding</keyword>
<dbReference type="OrthoDB" id="9806726at2"/>
<accession>A0A1P8F4W9</accession>
<dbReference type="STRING" id="1839801.Dform_00163"/>